<feature type="domain" description="MCM3-like winged helix" evidence="2">
    <location>
        <begin position="24"/>
        <end position="97"/>
    </location>
</feature>
<reference evidence="3 4" key="1">
    <citation type="submission" date="2018-11" db="EMBL/GenBank/DDBJ databases">
        <authorList>
            <consortium name="Pathogen Informatics"/>
        </authorList>
    </citation>
    <scope>NUCLEOTIDE SEQUENCE [LARGE SCALE GENOMIC DNA]</scope>
</reference>
<evidence type="ECO:0000313" key="4">
    <source>
        <dbReference type="Proteomes" id="UP000270924"/>
    </source>
</evidence>
<proteinExistence type="predicted"/>
<dbReference type="OrthoDB" id="5806455at2759"/>
<dbReference type="EMBL" id="UYWW01004696">
    <property type="protein sequence ID" value="VDM13677.1"/>
    <property type="molecule type" value="Genomic_DNA"/>
</dbReference>
<accession>A0A3P7EAU3</accession>
<keyword evidence="4" id="KW-1185">Reference proteome</keyword>
<dbReference type="Proteomes" id="UP000270924">
    <property type="component" value="Unassembled WGS sequence"/>
</dbReference>
<dbReference type="AlphaFoldDB" id="A0A3P7EAU3"/>
<sequence length="97" mass="11075">MDKTIDTAELSGPSPKRPRHETPSISIDRYKKFRKYLRKAFDDCGNPEDMVELSIIRNAIQEQAGRLPFSDGEFEAAFEQLTTENIAMIADNRITLI</sequence>
<evidence type="ECO:0000313" key="3">
    <source>
        <dbReference type="EMBL" id="VDM13677.1"/>
    </source>
</evidence>
<protein>
    <recommendedName>
        <fullName evidence="2">MCM3-like winged helix domain-containing protein</fullName>
    </recommendedName>
</protein>
<organism evidence="3 4">
    <name type="scientific">Wuchereria bancrofti</name>
    <dbReference type="NCBI Taxonomy" id="6293"/>
    <lineage>
        <taxon>Eukaryota</taxon>
        <taxon>Metazoa</taxon>
        <taxon>Ecdysozoa</taxon>
        <taxon>Nematoda</taxon>
        <taxon>Chromadorea</taxon>
        <taxon>Rhabditida</taxon>
        <taxon>Spirurina</taxon>
        <taxon>Spiruromorpha</taxon>
        <taxon>Filarioidea</taxon>
        <taxon>Onchocercidae</taxon>
        <taxon>Wuchereria</taxon>
    </lineage>
</organism>
<name>A0A3P7EAU3_WUCBA</name>
<feature type="region of interest" description="Disordered" evidence="1">
    <location>
        <begin position="1"/>
        <end position="24"/>
    </location>
</feature>
<evidence type="ECO:0000256" key="1">
    <source>
        <dbReference type="SAM" id="MobiDB-lite"/>
    </source>
</evidence>
<evidence type="ECO:0000259" key="2">
    <source>
        <dbReference type="Pfam" id="PF23191"/>
    </source>
</evidence>
<dbReference type="InParanoid" id="A0A3P7EAU3"/>
<dbReference type="InterPro" id="IPR056575">
    <property type="entry name" value="WH_MCM3_C"/>
</dbReference>
<dbReference type="Pfam" id="PF23191">
    <property type="entry name" value="WHD_MCM3_C"/>
    <property type="match status" value="1"/>
</dbReference>
<gene>
    <name evidence="3" type="ORF">WBA_LOCUS7063</name>
</gene>